<keyword evidence="2 5" id="KW-0436">Ligase</keyword>
<dbReference type="GO" id="GO:0005737">
    <property type="term" value="C:cytoplasm"/>
    <property type="evidence" value="ECO:0007669"/>
    <property type="project" value="UniProtKB-SubCell"/>
</dbReference>
<comment type="catalytic activity">
    <reaction evidence="4 5">
        <text>a 3'-end 3'-phospho-ribonucleotide-RNA + ATP = a 3'-end 2',3'-cyclophospho-ribonucleotide-RNA + AMP + diphosphate</text>
        <dbReference type="Rhea" id="RHEA:23976"/>
        <dbReference type="Rhea" id="RHEA-COMP:10463"/>
        <dbReference type="Rhea" id="RHEA-COMP:10464"/>
        <dbReference type="ChEBI" id="CHEBI:30616"/>
        <dbReference type="ChEBI" id="CHEBI:33019"/>
        <dbReference type="ChEBI" id="CHEBI:83062"/>
        <dbReference type="ChEBI" id="CHEBI:83064"/>
        <dbReference type="ChEBI" id="CHEBI:456215"/>
        <dbReference type="EC" id="6.5.1.4"/>
    </reaction>
</comment>
<dbReference type="KEGG" id="llu:AKJ09_09363"/>
<dbReference type="InterPro" id="IPR013791">
    <property type="entry name" value="RNA3'-term_phos_cycl_insert"/>
</dbReference>
<proteinExistence type="inferred from homology"/>
<dbReference type="Pfam" id="PF01137">
    <property type="entry name" value="RTC"/>
    <property type="match status" value="1"/>
</dbReference>
<dbReference type="NCBIfam" id="TIGR03399">
    <property type="entry name" value="RNA_3prim_cycl"/>
    <property type="match status" value="1"/>
</dbReference>
<dbReference type="PATRIC" id="fig|1391654.3.peg.9487"/>
<dbReference type="GO" id="GO:0003963">
    <property type="term" value="F:RNA-3'-phosphate cyclase activity"/>
    <property type="evidence" value="ECO:0007669"/>
    <property type="project" value="UniProtKB-UniRule"/>
</dbReference>
<dbReference type="Gene3D" id="3.65.10.20">
    <property type="entry name" value="RNA 3'-terminal phosphate cyclase domain"/>
    <property type="match status" value="1"/>
</dbReference>
<evidence type="ECO:0000259" key="7">
    <source>
        <dbReference type="Pfam" id="PF01137"/>
    </source>
</evidence>
<evidence type="ECO:0000313" key="9">
    <source>
        <dbReference type="EMBL" id="AKV02700.1"/>
    </source>
</evidence>
<feature type="binding site" evidence="5">
    <location>
        <begin position="475"/>
        <end position="479"/>
    </location>
    <ligand>
        <name>ATP</name>
        <dbReference type="ChEBI" id="CHEBI:30616"/>
    </ligand>
</feature>
<evidence type="ECO:0000256" key="3">
    <source>
        <dbReference type="ARBA" id="ARBA00022741"/>
    </source>
</evidence>
<sequence length="533" mass="56443">MEIGRTHIAAPNWPKFSDRRGSARLSLLGPRRGKLAAIEPVEARTNALHDRGCEGRKVRVMSTLRDLLNRARWRDGGLHELEVHVLHRGAPNDRRVIAGNRITAVRANGIELAPEADDEDPIFVPYHRFLAVAVAGGAELWSKDHGMASPAAAPVAEGEEARGARLDVVDAGKEIVSEFGVVLREATNDSLLVIDGSAGEGGGQILRTSLSLSMATGKPFVLERIRAGRKKPGLMRQHLTCVKAAALVCGAEVEGATLGSSRIVFRPGAIRSGDHTIEIGTAGSISLVLQTLALPLALTPSTSPSRITVRGGTHVPWSPPFPFLEQAWLPLVRRAGAGIDLELISTGFNPAAGGEVVMTVLPSGPLAPIHLGESTVLSRLRLQGIVSDLSEALARRELTAAGELLKGHPVELASGTVRSPGPGNALWLVARDEGTGIGNVFSAIGASNADAEAIGRSVAEAFLAWRETGTSVEPHLADQLMLPIALAGGGSYTCSELTLHSRTNIEVIHAFTGHRLRAWDLGDSRFRIALVAR</sequence>
<dbReference type="SUPFAM" id="SSF55205">
    <property type="entry name" value="EPT/RTPC-like"/>
    <property type="match status" value="1"/>
</dbReference>
<keyword evidence="5" id="KW-0963">Cytoplasm</keyword>
<dbReference type="EMBL" id="CP012333">
    <property type="protein sequence ID" value="AKV02700.1"/>
    <property type="molecule type" value="Genomic_DNA"/>
</dbReference>
<dbReference type="HAMAP" id="MF_00200">
    <property type="entry name" value="RTC"/>
    <property type="match status" value="1"/>
</dbReference>
<feature type="binding site" evidence="5">
    <location>
        <position position="290"/>
    </location>
    <ligand>
        <name>ATP</name>
        <dbReference type="ChEBI" id="CHEBI:30616"/>
    </ligand>
</feature>
<dbReference type="AlphaFoldDB" id="A0A0K1QBB6"/>
<dbReference type="PANTHER" id="PTHR11096">
    <property type="entry name" value="RNA 3' TERMINAL PHOSPHATE CYCLASE"/>
    <property type="match status" value="1"/>
</dbReference>
<accession>A0A0K1QBB6</accession>
<dbReference type="STRING" id="1391654.AKJ09_09363"/>
<evidence type="ECO:0000259" key="8">
    <source>
        <dbReference type="Pfam" id="PF05189"/>
    </source>
</evidence>
<dbReference type="InterPro" id="IPR036553">
    <property type="entry name" value="RPTC_insert"/>
</dbReference>
<protein>
    <recommendedName>
        <fullName evidence="5 6">RNA 3'-terminal phosphate cyclase</fullName>
        <shortName evidence="5">RNA cyclase</shortName>
        <shortName evidence="5">RNA-3'-phosphate cyclase</shortName>
        <ecNumber evidence="5 6">6.5.1.4</ecNumber>
    </recommendedName>
</protein>
<keyword evidence="10" id="KW-1185">Reference proteome</keyword>
<reference evidence="9 10" key="1">
    <citation type="submission" date="2015-08" db="EMBL/GenBank/DDBJ databases">
        <authorList>
            <person name="Babu N.S."/>
            <person name="Beckwith C.J."/>
            <person name="Beseler K.G."/>
            <person name="Brison A."/>
            <person name="Carone J.V."/>
            <person name="Caskin T.P."/>
            <person name="Diamond M."/>
            <person name="Durham M.E."/>
            <person name="Foxe J.M."/>
            <person name="Go M."/>
            <person name="Henderson B.A."/>
            <person name="Jones I.B."/>
            <person name="McGettigan J.A."/>
            <person name="Micheletti S.J."/>
            <person name="Nasrallah M.E."/>
            <person name="Ortiz D."/>
            <person name="Piller C.R."/>
            <person name="Privatt S.R."/>
            <person name="Schneider S.L."/>
            <person name="Sharp S."/>
            <person name="Smith T.C."/>
            <person name="Stanton J.D."/>
            <person name="Ullery H.E."/>
            <person name="Wilson R.J."/>
            <person name="Serrano M.G."/>
            <person name="Buck G."/>
            <person name="Lee V."/>
            <person name="Wang Y."/>
            <person name="Carvalho R."/>
            <person name="Voegtly L."/>
            <person name="Shi R."/>
            <person name="Duckworth R."/>
            <person name="Johnson A."/>
            <person name="Loviza R."/>
            <person name="Walstead R."/>
            <person name="Shah Z."/>
            <person name="Kiflezghi M."/>
            <person name="Wade K."/>
            <person name="Ball S.L."/>
            <person name="Bradley K.W."/>
            <person name="Asai D.J."/>
            <person name="Bowman C.A."/>
            <person name="Russell D.A."/>
            <person name="Pope W.H."/>
            <person name="Jacobs-Sera D."/>
            <person name="Hendrix R.W."/>
            <person name="Hatfull G.F."/>
        </authorList>
    </citation>
    <scope>NUCLEOTIDE SEQUENCE [LARGE SCALE GENOMIC DNA]</scope>
    <source>
        <strain evidence="9 10">DSM 27648</strain>
    </source>
</reference>
<evidence type="ECO:0000256" key="1">
    <source>
        <dbReference type="ARBA" id="ARBA00009206"/>
    </source>
</evidence>
<gene>
    <name evidence="5" type="primary">rtcA</name>
    <name evidence="9" type="ORF">AKJ09_09363</name>
</gene>
<dbReference type="InterPro" id="IPR017770">
    <property type="entry name" value="RNA3'_term_phos_cyc_type_1"/>
</dbReference>
<evidence type="ECO:0000313" key="10">
    <source>
        <dbReference type="Proteomes" id="UP000064967"/>
    </source>
</evidence>
<dbReference type="PANTHER" id="PTHR11096:SF0">
    <property type="entry name" value="RNA 3'-TERMINAL PHOSPHATE CYCLASE"/>
    <property type="match status" value="1"/>
</dbReference>
<evidence type="ECO:0000256" key="4">
    <source>
        <dbReference type="ARBA" id="ARBA00024481"/>
    </source>
</evidence>
<evidence type="ECO:0000256" key="6">
    <source>
        <dbReference type="NCBIfam" id="TIGR03399"/>
    </source>
</evidence>
<dbReference type="InterPro" id="IPR013792">
    <property type="entry name" value="RNA3'P_cycl/enolpyr_Trfase_a/b"/>
</dbReference>
<dbReference type="Gene3D" id="3.30.360.20">
    <property type="entry name" value="RNA 3'-terminal phosphate cyclase, insert domain"/>
    <property type="match status" value="1"/>
</dbReference>
<feature type="active site" description="Tele-AMP-histidine intermediate" evidence="5">
    <location>
        <position position="500"/>
    </location>
</feature>
<dbReference type="InterPro" id="IPR037136">
    <property type="entry name" value="RNA3'_phos_cyclase_dom_sf"/>
</dbReference>
<comment type="function">
    <text evidence="5">Catalyzes the conversion of 3'-phosphate to a 2',3'-cyclic phosphodiester at the end of RNA. The mechanism of action of the enzyme occurs in 3 steps: (A) adenylation of the enzyme by ATP; (B) transfer of adenylate to an RNA-N3'P to produce RNA-N3'PP5'A; (C) and attack of the adjacent 2'-hydroxyl on the 3'-phosphorus in the diester linkage to produce the cyclic end product. The biological role of this enzyme is unknown but it is likely to function in some aspects of cellular RNA processing.</text>
</comment>
<dbReference type="Pfam" id="PF05189">
    <property type="entry name" value="RTC_insert"/>
    <property type="match status" value="1"/>
</dbReference>
<evidence type="ECO:0000256" key="2">
    <source>
        <dbReference type="ARBA" id="ARBA00022598"/>
    </source>
</evidence>
<dbReference type="SUPFAM" id="SSF52913">
    <property type="entry name" value="RNA 3'-terminal phosphate cyclase, RPTC, insert domain"/>
    <property type="match status" value="1"/>
</dbReference>
<dbReference type="Proteomes" id="UP000064967">
    <property type="component" value="Chromosome"/>
</dbReference>
<comment type="subcellular location">
    <subcellularLocation>
        <location evidence="5">Cytoplasm</location>
    </subcellularLocation>
</comment>
<evidence type="ECO:0000256" key="5">
    <source>
        <dbReference type="HAMAP-Rule" id="MF_00200"/>
    </source>
</evidence>
<dbReference type="EC" id="6.5.1.4" evidence="5 6"/>
<feature type="domain" description="RNA 3'-terminal phosphate cyclase" evidence="7">
    <location>
        <begin position="199"/>
        <end position="515"/>
    </location>
</feature>
<dbReference type="InterPro" id="IPR023797">
    <property type="entry name" value="RNA3'_phos_cyclase_dom"/>
</dbReference>
<dbReference type="NCBIfam" id="NF003246">
    <property type="entry name" value="PRK04204.1-2"/>
    <property type="match status" value="1"/>
</dbReference>
<name>A0A0K1QBB6_9BACT</name>
<dbReference type="InterPro" id="IPR000228">
    <property type="entry name" value="RNA3'_term_phos_cyc"/>
</dbReference>
<feature type="domain" description="RNA 3'-terminal phosphate cyclase insert" evidence="8">
    <location>
        <begin position="378"/>
        <end position="465"/>
    </location>
</feature>
<organism evidence="9 10">
    <name type="scientific">Labilithrix luteola</name>
    <dbReference type="NCBI Taxonomy" id="1391654"/>
    <lineage>
        <taxon>Bacteria</taxon>
        <taxon>Pseudomonadati</taxon>
        <taxon>Myxococcota</taxon>
        <taxon>Polyangia</taxon>
        <taxon>Polyangiales</taxon>
        <taxon>Labilitrichaceae</taxon>
        <taxon>Labilithrix</taxon>
    </lineage>
</organism>
<comment type="similarity">
    <text evidence="1 5">Belongs to the RNA 3'-terminal cyclase family. Type 1 subfamily.</text>
</comment>
<dbReference type="GO" id="GO:0005524">
    <property type="term" value="F:ATP binding"/>
    <property type="evidence" value="ECO:0007669"/>
    <property type="project" value="UniProtKB-KW"/>
</dbReference>
<keyword evidence="3 5" id="KW-0547">Nucleotide-binding</keyword>
<dbReference type="GO" id="GO:0006396">
    <property type="term" value="P:RNA processing"/>
    <property type="evidence" value="ECO:0007669"/>
    <property type="project" value="UniProtKB-UniRule"/>
</dbReference>
<keyword evidence="5" id="KW-0067">ATP-binding</keyword>